<dbReference type="SMART" id="SM00355">
    <property type="entry name" value="ZnF_C2H2"/>
    <property type="match status" value="3"/>
</dbReference>
<feature type="compositionally biased region" description="Acidic residues" evidence="6">
    <location>
        <begin position="257"/>
        <end position="271"/>
    </location>
</feature>
<protein>
    <recommendedName>
        <fullName evidence="7">C2H2-type domain-containing protein</fullName>
    </recommendedName>
</protein>
<evidence type="ECO:0000256" key="6">
    <source>
        <dbReference type="SAM" id="MobiDB-lite"/>
    </source>
</evidence>
<evidence type="ECO:0000259" key="7">
    <source>
        <dbReference type="PROSITE" id="PS50157"/>
    </source>
</evidence>
<dbReference type="InterPro" id="IPR041661">
    <property type="entry name" value="ZN622/Rei1/Reh1_Znf-C2H2"/>
</dbReference>
<dbReference type="InterPro" id="IPR013087">
    <property type="entry name" value="Znf_C2H2_type"/>
</dbReference>
<dbReference type="PANTHER" id="PTHR13267">
    <property type="entry name" value="ZINC FINGER PROTEIN 277"/>
    <property type="match status" value="1"/>
</dbReference>
<evidence type="ECO:0000313" key="8">
    <source>
        <dbReference type="EMBL" id="KAK3884366.1"/>
    </source>
</evidence>
<evidence type="ECO:0000256" key="2">
    <source>
        <dbReference type="ARBA" id="ARBA00022771"/>
    </source>
</evidence>
<comment type="similarity">
    <text evidence="4">Belongs to the ZNF277 family.</text>
</comment>
<dbReference type="AlphaFoldDB" id="A0AAE1G2V8"/>
<dbReference type="GO" id="GO:0008270">
    <property type="term" value="F:zinc ion binding"/>
    <property type="evidence" value="ECO:0007669"/>
    <property type="project" value="UniProtKB-KW"/>
</dbReference>
<keyword evidence="9" id="KW-1185">Reference proteome</keyword>
<reference evidence="8" key="1">
    <citation type="submission" date="2023-10" db="EMBL/GenBank/DDBJ databases">
        <title>Genome assemblies of two species of porcelain crab, Petrolisthes cinctipes and Petrolisthes manimaculis (Anomura: Porcellanidae).</title>
        <authorList>
            <person name="Angst P."/>
        </authorList>
    </citation>
    <scope>NUCLEOTIDE SEQUENCE</scope>
    <source>
        <strain evidence="8">PB745_01</strain>
        <tissue evidence="8">Gill</tissue>
    </source>
</reference>
<dbReference type="EMBL" id="JAWQEG010000891">
    <property type="protein sequence ID" value="KAK3884366.1"/>
    <property type="molecule type" value="Genomic_DNA"/>
</dbReference>
<keyword evidence="3" id="KW-0862">Zinc</keyword>
<dbReference type="InterPro" id="IPR040048">
    <property type="entry name" value="ZNF277"/>
</dbReference>
<dbReference type="InterPro" id="IPR036236">
    <property type="entry name" value="Znf_C2H2_sf"/>
</dbReference>
<evidence type="ECO:0000313" key="9">
    <source>
        <dbReference type="Proteomes" id="UP001286313"/>
    </source>
</evidence>
<comment type="caution">
    <text evidence="8">The sequence shown here is derived from an EMBL/GenBank/DDBJ whole genome shotgun (WGS) entry which is preliminary data.</text>
</comment>
<dbReference type="SUPFAM" id="SSF57667">
    <property type="entry name" value="beta-beta-alpha zinc fingers"/>
    <property type="match status" value="1"/>
</dbReference>
<keyword evidence="1" id="KW-0479">Metal-binding</keyword>
<feature type="domain" description="C2H2-type" evidence="7">
    <location>
        <begin position="195"/>
        <end position="224"/>
    </location>
</feature>
<sequence length="318" mass="37018">MMEDEVPVSSYGSDFASLDFDFECSDAVLCMLCDERFEVTVDPQPLLQHLLVRHRFTIAEVEQVADLRQYVLYWGKLRGVDINDYCVVINTNCLPGDRSPTESYYLLCDKLPEDRHLRHTLTKMKLRFIVEQKEKERNDVTFSRQCIYCRRTIGGGVTQVLHHLTNQHSFTIGNPDNIVYGAQLLDLLHDKLTNLVCLCCEKVFRSFKMLRQHMRKHQHRCLNPKNKIYDRFYLRNYLRPGTPWEETKRELERESDTESLGDGDGETEWREDDTPPTTCLFCQYTTLKLAAPSPSLSQPVPSVATRTTFFVSERNNSS</sequence>
<keyword evidence="2 5" id="KW-0863">Zinc-finger</keyword>
<dbReference type="PROSITE" id="PS00028">
    <property type="entry name" value="ZINC_FINGER_C2H2_1"/>
    <property type="match status" value="1"/>
</dbReference>
<evidence type="ECO:0000256" key="5">
    <source>
        <dbReference type="PROSITE-ProRule" id="PRU00042"/>
    </source>
</evidence>
<dbReference type="PANTHER" id="PTHR13267:SF3">
    <property type="entry name" value="ZINC FINGER PROTEIN 277"/>
    <property type="match status" value="1"/>
</dbReference>
<feature type="region of interest" description="Disordered" evidence="6">
    <location>
        <begin position="245"/>
        <end position="277"/>
    </location>
</feature>
<feature type="compositionally biased region" description="Basic and acidic residues" evidence="6">
    <location>
        <begin position="245"/>
        <end position="256"/>
    </location>
</feature>
<dbReference type="PROSITE" id="PS50157">
    <property type="entry name" value="ZINC_FINGER_C2H2_2"/>
    <property type="match status" value="1"/>
</dbReference>
<accession>A0AAE1G2V8</accession>
<name>A0AAE1G2V8_PETCI</name>
<dbReference type="Pfam" id="PF12756">
    <property type="entry name" value="zf-C2H2_2"/>
    <property type="match status" value="1"/>
</dbReference>
<dbReference type="Proteomes" id="UP001286313">
    <property type="component" value="Unassembled WGS sequence"/>
</dbReference>
<proteinExistence type="inferred from homology"/>
<evidence type="ECO:0000256" key="4">
    <source>
        <dbReference type="ARBA" id="ARBA00034119"/>
    </source>
</evidence>
<organism evidence="8 9">
    <name type="scientific">Petrolisthes cinctipes</name>
    <name type="common">Flat porcelain crab</name>
    <dbReference type="NCBI Taxonomy" id="88211"/>
    <lineage>
        <taxon>Eukaryota</taxon>
        <taxon>Metazoa</taxon>
        <taxon>Ecdysozoa</taxon>
        <taxon>Arthropoda</taxon>
        <taxon>Crustacea</taxon>
        <taxon>Multicrustacea</taxon>
        <taxon>Malacostraca</taxon>
        <taxon>Eumalacostraca</taxon>
        <taxon>Eucarida</taxon>
        <taxon>Decapoda</taxon>
        <taxon>Pleocyemata</taxon>
        <taxon>Anomura</taxon>
        <taxon>Galatheoidea</taxon>
        <taxon>Porcellanidae</taxon>
        <taxon>Petrolisthes</taxon>
    </lineage>
</organism>
<evidence type="ECO:0000256" key="1">
    <source>
        <dbReference type="ARBA" id="ARBA00022723"/>
    </source>
</evidence>
<evidence type="ECO:0000256" key="3">
    <source>
        <dbReference type="ARBA" id="ARBA00022833"/>
    </source>
</evidence>
<gene>
    <name evidence="8" type="ORF">Pcinc_011377</name>
</gene>